<evidence type="ECO:0000313" key="2">
    <source>
        <dbReference type="EMBL" id="RNL79984.1"/>
    </source>
</evidence>
<dbReference type="EMBL" id="RJSG01000002">
    <property type="protein sequence ID" value="RNL79984.1"/>
    <property type="molecule type" value="Genomic_DNA"/>
</dbReference>
<proteinExistence type="predicted"/>
<dbReference type="InterPro" id="IPR013783">
    <property type="entry name" value="Ig-like_fold"/>
</dbReference>
<sequence length="555" mass="56022">MTTFARSRSRLALGVVGALVLAGALLNPADAAKPDGSRIPIQVETGSSATGDPTHALTSGWWGHEGGGNNGTGTGSTFLSLDASNGTNTVDDTTLAATLLALGAPDLDHIGYAIVPTTSNGSNEDPAVVAGQNAAEVFNAGGAGRVLYLGFGGAMNGSTLANDSVTVVSSKSEVEAWVAAGRPLQTFNNNLQMVDVSSGNVSLTPQGKSILNAWPAGTNLSLVAFVTNGMDPDLDNQVPLVADDGSGKAKTAWMPFTTVGKPGNALRTSAGYQVAGAYAPTITATATSTSTGTSLKATIKNKANGTATDATGTLQFAQVIGGVDQTPTSVPVSGGAATLSLSGFTTGSRTYDITYVPDAPAQATYLTSAPKRVTVNPTTVSLSITGGSTSDTLKATVSPKTAGKVSFKDGTTTIGTATVSTSTGIAQYKKLLSAKKHTITATFTPTNTSYTVSTASKSVYKPTISITKSPSTVRHGTSPKLTIKVVATGTSVSGTIKVTYDPASGSTKTYTLTLSGGAKTFTLPKAVAGTTKITVTYNGHSPVLAATKTYSYKVT</sequence>
<dbReference type="Gene3D" id="2.60.40.10">
    <property type="entry name" value="Immunoglobulins"/>
    <property type="match status" value="1"/>
</dbReference>
<evidence type="ECO:0008006" key="4">
    <source>
        <dbReference type="Google" id="ProtNLM"/>
    </source>
</evidence>
<evidence type="ECO:0000313" key="3">
    <source>
        <dbReference type="Proteomes" id="UP000277094"/>
    </source>
</evidence>
<reference evidence="2 3" key="1">
    <citation type="submission" date="2018-11" db="EMBL/GenBank/DDBJ databases">
        <authorList>
            <person name="Li F."/>
        </authorList>
    </citation>
    <scope>NUCLEOTIDE SEQUENCE [LARGE SCALE GENOMIC DNA]</scope>
    <source>
        <strain evidence="2 3">KIS18-7</strain>
    </source>
</reference>
<gene>
    <name evidence="2" type="ORF">EFL95_13770</name>
</gene>
<protein>
    <recommendedName>
        <fullName evidence="4">Ig-like domain repeat protein</fullName>
    </recommendedName>
</protein>
<dbReference type="Proteomes" id="UP000277094">
    <property type="component" value="Unassembled WGS sequence"/>
</dbReference>
<organism evidence="2 3">
    <name type="scientific">Nocardioides marmorisolisilvae</name>
    <dbReference type="NCBI Taxonomy" id="1542737"/>
    <lineage>
        <taxon>Bacteria</taxon>
        <taxon>Bacillati</taxon>
        <taxon>Actinomycetota</taxon>
        <taxon>Actinomycetes</taxon>
        <taxon>Propionibacteriales</taxon>
        <taxon>Nocardioidaceae</taxon>
        <taxon>Nocardioides</taxon>
    </lineage>
</organism>
<dbReference type="AlphaFoldDB" id="A0A3N0DWJ6"/>
<dbReference type="GO" id="GO:0005975">
    <property type="term" value="P:carbohydrate metabolic process"/>
    <property type="evidence" value="ECO:0007669"/>
    <property type="project" value="UniProtKB-ARBA"/>
</dbReference>
<feature type="signal peptide" evidence="1">
    <location>
        <begin position="1"/>
        <end position="31"/>
    </location>
</feature>
<keyword evidence="3" id="KW-1185">Reference proteome</keyword>
<feature type="chain" id="PRO_5018046295" description="Ig-like domain repeat protein" evidence="1">
    <location>
        <begin position="32"/>
        <end position="555"/>
    </location>
</feature>
<evidence type="ECO:0000256" key="1">
    <source>
        <dbReference type="SAM" id="SignalP"/>
    </source>
</evidence>
<accession>A0A3N0DWJ6</accession>
<name>A0A3N0DWJ6_9ACTN</name>
<keyword evidence="1" id="KW-0732">Signal</keyword>
<comment type="caution">
    <text evidence="2">The sequence shown here is derived from an EMBL/GenBank/DDBJ whole genome shotgun (WGS) entry which is preliminary data.</text>
</comment>